<dbReference type="Gene3D" id="3.40.800.20">
    <property type="entry name" value="Histone deacetylase domain"/>
    <property type="match status" value="2"/>
</dbReference>
<evidence type="ECO:0000256" key="1">
    <source>
        <dbReference type="ARBA" id="ARBA00004123"/>
    </source>
</evidence>
<evidence type="ECO:0000256" key="4">
    <source>
        <dbReference type="ARBA" id="ARBA00023242"/>
    </source>
</evidence>
<dbReference type="GO" id="GO:0016787">
    <property type="term" value="F:hydrolase activity"/>
    <property type="evidence" value="ECO:0007669"/>
    <property type="project" value="UniProtKB-KW"/>
</dbReference>
<dbReference type="Proteomes" id="UP000001554">
    <property type="component" value="Chromosome 11"/>
</dbReference>
<dbReference type="FunFam" id="3.40.800.20:FF:000005">
    <property type="entry name" value="histone deacetylase 6"/>
    <property type="match status" value="2"/>
</dbReference>
<keyword evidence="7" id="KW-1185">Reference proteome</keyword>
<evidence type="ECO:0000313" key="7">
    <source>
        <dbReference type="Proteomes" id="UP000001554"/>
    </source>
</evidence>
<feature type="compositionally biased region" description="Basic residues" evidence="5">
    <location>
        <begin position="228"/>
        <end position="239"/>
    </location>
</feature>
<reference evidence="8" key="2">
    <citation type="submission" date="2025-08" db="UniProtKB">
        <authorList>
            <consortium name="RefSeq"/>
        </authorList>
    </citation>
    <scope>IDENTIFICATION</scope>
    <source>
        <strain evidence="8">S238N-H82</strain>
        <tissue evidence="8">Testes</tissue>
    </source>
</reference>
<reference evidence="7" key="1">
    <citation type="journal article" date="2020" name="Nat. Ecol. Evol.">
        <title>Deeply conserved synteny resolves early events in vertebrate evolution.</title>
        <authorList>
            <person name="Simakov O."/>
            <person name="Marletaz F."/>
            <person name="Yue J.X."/>
            <person name="O'Connell B."/>
            <person name="Jenkins J."/>
            <person name="Brandt A."/>
            <person name="Calef R."/>
            <person name="Tung C.H."/>
            <person name="Huang T.K."/>
            <person name="Schmutz J."/>
            <person name="Satoh N."/>
            <person name="Yu J.K."/>
            <person name="Putnam N.H."/>
            <person name="Green R.E."/>
            <person name="Rokhsar D.S."/>
        </authorList>
    </citation>
    <scope>NUCLEOTIDE SEQUENCE [LARGE SCALE GENOMIC DNA]</scope>
    <source>
        <strain evidence="7">S238N-H82</strain>
    </source>
</reference>
<dbReference type="InterPro" id="IPR023801">
    <property type="entry name" value="His_deacetylse_dom"/>
</dbReference>
<feature type="region of interest" description="Disordered" evidence="5">
    <location>
        <begin position="132"/>
        <end position="266"/>
    </location>
</feature>
<feature type="region of interest" description="Disordered" evidence="5">
    <location>
        <begin position="1"/>
        <end position="108"/>
    </location>
</feature>
<dbReference type="OrthoDB" id="424012at2759"/>
<feature type="domain" description="Histone deacetylase" evidence="6">
    <location>
        <begin position="312"/>
        <end position="608"/>
    </location>
</feature>
<dbReference type="PANTHER" id="PTHR10625:SF38">
    <property type="entry name" value="HISTONE DEACETYLASE 6, ISOFORM G"/>
    <property type="match status" value="1"/>
</dbReference>
<dbReference type="PRINTS" id="PR01270">
    <property type="entry name" value="HDASUPER"/>
</dbReference>
<evidence type="ECO:0000256" key="2">
    <source>
        <dbReference type="ARBA" id="ARBA00007738"/>
    </source>
</evidence>
<feature type="compositionally biased region" description="Low complexity" evidence="5">
    <location>
        <begin position="78"/>
        <end position="87"/>
    </location>
</feature>
<sequence length="1137" mass="124248">MEGAVQQPPDSVQPLDRDVQPPLDVQPLSSDVQPPPDTVQPLGKDVQPLPDSLQPLSRDVQPPTDSVQPQSPPKDGETSSGEHGTSSNVLSFDRTGNLNQPTSTVDIPELDYTSQGEIAAISTHVTVPTAGAQLVSRGNDNQGDKPASMENAEQITFPASDNQPTTEGFDSTTEASSISPSVPENIPRHPTIPPAAEGIVDVVTPNQTKDDSSPEDKNSEQGKGTGSGKKKGRGSKKKNVTPTGVGRGNTQSLQEAKKKGRKARKAEKELDLLDLSGLSLEERPVPKGTGVVFDERMADYHCLWEDLSDCKAERPARFTETLTLLRQRGLLDRCVTIPSRPATREEVLSIHSEGLLGKLESSVTMTTDQLRQLSETFEDIAIHPKSLECARLSAGCTLQLMDQVLTGNVRNGMAVVRPPGHHADRDQSCGYCLFNNIAIAARQALTKYSLERVLIVDWDVHFGNGTQDLFYDDPRVLFFSIHRYEHMEYWPHMERANYSFVGRGAGKGYNVNVPWNKIGLGDPDYMAAFQQVLMPMAYEFDPQLVLVSAGFDSAVGDRMGKMVTSPVCYAHLLHMLTGLAEGKVCAIMEGGYNIQTLSECVAMCVETLLGDPCPPLPPLRPDPSSVETIRNVLGVHRNNWKCFQYPVSTETSEEDQHVQQNSEDKSLWRSVGRGTCTSGREVGLVHDEAMMNHVNIWMPGHPEQPYRIRRIMQALDRHRLQDRCVKLESRLATEEELLYLHTAEHLQLMQETAEMTPRQLNRTQADFNSIFLCNDTYKSACLAAGCSMNAVEAVATGSVRSAVAVVRPPGHHAEVDKPCGFCIFNSAALAARFAQKRLGVGRVLILDWDIHHGNGTQHMFVDDPTVLYISIHRYDNGMFFPGSPDADCTVVGSGPGEGFTVNVPWSRGGMGDPEYMAAFQQVVMPIAYEYSPELVIISAGFDAARGDPLGHCDVTPPGYAHMTHMLSSLAGGRVVLLLEGGYNLSSISESMSECTKILLGDPCPPLEYSPPCEEAVQSMLSTLHVHQKYWRSLAFQVDVGTKDVCSDEGGDESSTTGTEREPDRPALMDLNLQMEQLSITGEEKDNQNTAGGIEEKMPTDGTGSDAAAPPVQNHLQLQPPENMVDQPPTPPVTESSI</sequence>
<dbReference type="KEGG" id="bfo:118425637"/>
<protein>
    <submittedName>
        <fullName evidence="8">Histone deacetylase 6-like isoform X1</fullName>
    </submittedName>
</protein>
<dbReference type="SUPFAM" id="SSF52768">
    <property type="entry name" value="Arginase/deacetylase"/>
    <property type="match status" value="2"/>
</dbReference>
<feature type="region of interest" description="Disordered" evidence="5">
    <location>
        <begin position="1042"/>
        <end position="1065"/>
    </location>
</feature>
<feature type="region of interest" description="Disordered" evidence="5">
    <location>
        <begin position="1081"/>
        <end position="1137"/>
    </location>
</feature>
<gene>
    <name evidence="8" type="primary">LOC118425637</name>
</gene>
<feature type="compositionally biased region" description="Polar residues" evidence="5">
    <location>
        <begin position="88"/>
        <end position="105"/>
    </location>
</feature>
<dbReference type="PANTHER" id="PTHR10625">
    <property type="entry name" value="HISTONE DEACETYLASE HDAC1-RELATED"/>
    <property type="match status" value="1"/>
</dbReference>
<accession>A0A9J7LYC3</accession>
<dbReference type="GO" id="GO:0019213">
    <property type="term" value="F:deacetylase activity"/>
    <property type="evidence" value="ECO:0000318"/>
    <property type="project" value="GO_Central"/>
</dbReference>
<dbReference type="InterPro" id="IPR023696">
    <property type="entry name" value="Ureohydrolase_dom_sf"/>
</dbReference>
<dbReference type="InterPro" id="IPR000286">
    <property type="entry name" value="HDACs"/>
</dbReference>
<keyword evidence="3" id="KW-0378">Hydrolase</keyword>
<dbReference type="InterPro" id="IPR037138">
    <property type="entry name" value="His_deacetylse_dom_sf"/>
</dbReference>
<dbReference type="GO" id="GO:0005829">
    <property type="term" value="C:cytosol"/>
    <property type="evidence" value="ECO:0000318"/>
    <property type="project" value="GO_Central"/>
</dbReference>
<dbReference type="GO" id="GO:0005737">
    <property type="term" value="C:cytoplasm"/>
    <property type="evidence" value="ECO:0000318"/>
    <property type="project" value="GO_Central"/>
</dbReference>
<dbReference type="RefSeq" id="XP_035690504.1">
    <property type="nucleotide sequence ID" value="XM_035834611.1"/>
</dbReference>
<comment type="similarity">
    <text evidence="2">Belongs to the histone deacetylase family. HD type 2 subfamily.</text>
</comment>
<feature type="domain" description="Histone deacetylase" evidence="6">
    <location>
        <begin position="701"/>
        <end position="997"/>
    </location>
</feature>
<dbReference type="GeneID" id="118425637"/>
<feature type="compositionally biased region" description="Basic and acidic residues" evidence="5">
    <location>
        <begin position="208"/>
        <end position="220"/>
    </location>
</feature>
<keyword evidence="4" id="KW-0539">Nucleus</keyword>
<evidence type="ECO:0000259" key="6">
    <source>
        <dbReference type="Pfam" id="PF00850"/>
    </source>
</evidence>
<name>A0A9J7LYC3_BRAFL</name>
<dbReference type="GO" id="GO:0005634">
    <property type="term" value="C:nucleus"/>
    <property type="evidence" value="ECO:0007669"/>
    <property type="project" value="UniProtKB-SubCell"/>
</dbReference>
<comment type="subcellular location">
    <subcellularLocation>
        <location evidence="1">Nucleus</location>
    </subcellularLocation>
</comment>
<dbReference type="AlphaFoldDB" id="A0A9J7LYC3"/>
<proteinExistence type="inferred from homology"/>
<organism evidence="7 8">
    <name type="scientific">Branchiostoma floridae</name>
    <name type="common">Florida lancelet</name>
    <name type="synonym">Amphioxus</name>
    <dbReference type="NCBI Taxonomy" id="7739"/>
    <lineage>
        <taxon>Eukaryota</taxon>
        <taxon>Metazoa</taxon>
        <taxon>Chordata</taxon>
        <taxon>Cephalochordata</taxon>
        <taxon>Leptocardii</taxon>
        <taxon>Amphioxiformes</taxon>
        <taxon>Branchiostomatidae</taxon>
        <taxon>Branchiostoma</taxon>
    </lineage>
</organism>
<dbReference type="Pfam" id="PF00850">
    <property type="entry name" value="Hist_deacetyl"/>
    <property type="match status" value="2"/>
</dbReference>
<evidence type="ECO:0000256" key="5">
    <source>
        <dbReference type="SAM" id="MobiDB-lite"/>
    </source>
</evidence>
<evidence type="ECO:0000313" key="8">
    <source>
        <dbReference type="RefSeq" id="XP_035690504.1"/>
    </source>
</evidence>
<feature type="compositionally biased region" description="Polar residues" evidence="5">
    <location>
        <begin position="151"/>
        <end position="182"/>
    </location>
</feature>
<evidence type="ECO:0000256" key="3">
    <source>
        <dbReference type="ARBA" id="ARBA00022801"/>
    </source>
</evidence>
<dbReference type="CDD" id="cd10003">
    <property type="entry name" value="HDAC6-dom2"/>
    <property type="match status" value="1"/>
</dbReference>